<dbReference type="EMBL" id="LT629787">
    <property type="protein sequence ID" value="SDU29464.1"/>
    <property type="molecule type" value="Genomic_DNA"/>
</dbReference>
<dbReference type="PROSITE" id="PS50995">
    <property type="entry name" value="HTH_MARR_2"/>
    <property type="match status" value="1"/>
</dbReference>
<name>A0A1H2HCB0_9GAMM</name>
<evidence type="ECO:0000313" key="3">
    <source>
        <dbReference type="Proteomes" id="UP000243924"/>
    </source>
</evidence>
<reference evidence="3" key="1">
    <citation type="submission" date="2016-10" db="EMBL/GenBank/DDBJ databases">
        <authorList>
            <person name="Varghese N."/>
            <person name="Submissions S."/>
        </authorList>
    </citation>
    <scope>NUCLEOTIDE SEQUENCE [LARGE SCALE GENOMIC DNA]</scope>
    <source>
        <strain evidence="3">CECT 8338</strain>
    </source>
</reference>
<proteinExistence type="predicted"/>
<accession>A0A1H2HCB0</accession>
<keyword evidence="3" id="KW-1185">Reference proteome</keyword>
<dbReference type="InterPro" id="IPR036390">
    <property type="entry name" value="WH_DNA-bd_sf"/>
</dbReference>
<dbReference type="SUPFAM" id="SSF46785">
    <property type="entry name" value="Winged helix' DNA-binding domain"/>
    <property type="match status" value="1"/>
</dbReference>
<dbReference type="STRING" id="1434072.SAMN05216210_2935"/>
<dbReference type="InterPro" id="IPR000835">
    <property type="entry name" value="HTH_MarR-typ"/>
</dbReference>
<dbReference type="PANTHER" id="PTHR33164:SF105">
    <property type="entry name" value="TRANSCRIPTIONAL REPRESSOR PROTEIN-RELATED"/>
    <property type="match status" value="1"/>
</dbReference>
<dbReference type="GO" id="GO:0003700">
    <property type="term" value="F:DNA-binding transcription factor activity"/>
    <property type="evidence" value="ECO:0007669"/>
    <property type="project" value="InterPro"/>
</dbReference>
<dbReference type="AlphaFoldDB" id="A0A1H2HCB0"/>
<protein>
    <submittedName>
        <fullName evidence="2">Transcriptional regulator, MarR family</fullName>
    </submittedName>
</protein>
<dbReference type="SMART" id="SM00347">
    <property type="entry name" value="HTH_MARR"/>
    <property type="match status" value="1"/>
</dbReference>
<gene>
    <name evidence="2" type="ORF">SAMN05216210_2935</name>
</gene>
<evidence type="ECO:0000259" key="1">
    <source>
        <dbReference type="PROSITE" id="PS50995"/>
    </source>
</evidence>
<dbReference type="Pfam" id="PF12802">
    <property type="entry name" value="MarR_2"/>
    <property type="match status" value="1"/>
</dbReference>
<dbReference type="InterPro" id="IPR039422">
    <property type="entry name" value="MarR/SlyA-like"/>
</dbReference>
<dbReference type="InterPro" id="IPR036388">
    <property type="entry name" value="WH-like_DNA-bd_sf"/>
</dbReference>
<dbReference type="Proteomes" id="UP000243924">
    <property type="component" value="Chromosome I"/>
</dbReference>
<sequence length="148" mass="16631">MTDKNAQIFPVIARDCLCRKARMADRMITRAYDEALRPSGLRITQFTLLVAIGYGAPGSISELADWLAMERTTLTRNLKLLEKEGLIETHAGAHHRARASGLTPTGKAKLDEAYPLWQAVQKRYREGLGEEQWLESHDTLVGLTRIAR</sequence>
<dbReference type="Gene3D" id="1.10.10.10">
    <property type="entry name" value="Winged helix-like DNA-binding domain superfamily/Winged helix DNA-binding domain"/>
    <property type="match status" value="1"/>
</dbReference>
<feature type="domain" description="HTH marR-type" evidence="1">
    <location>
        <begin position="14"/>
        <end position="148"/>
    </location>
</feature>
<dbReference type="OrthoDB" id="120080at2"/>
<dbReference type="GO" id="GO:0006950">
    <property type="term" value="P:response to stress"/>
    <property type="evidence" value="ECO:0007669"/>
    <property type="project" value="TreeGrafter"/>
</dbReference>
<dbReference type="PANTHER" id="PTHR33164">
    <property type="entry name" value="TRANSCRIPTIONAL REGULATOR, MARR FAMILY"/>
    <property type="match status" value="1"/>
</dbReference>
<organism evidence="2 3">
    <name type="scientific">Halopseudomonas salegens</name>
    <dbReference type="NCBI Taxonomy" id="1434072"/>
    <lineage>
        <taxon>Bacteria</taxon>
        <taxon>Pseudomonadati</taxon>
        <taxon>Pseudomonadota</taxon>
        <taxon>Gammaproteobacteria</taxon>
        <taxon>Pseudomonadales</taxon>
        <taxon>Pseudomonadaceae</taxon>
        <taxon>Halopseudomonas</taxon>
    </lineage>
</organism>
<evidence type="ECO:0000313" key="2">
    <source>
        <dbReference type="EMBL" id="SDU29464.1"/>
    </source>
</evidence>